<evidence type="ECO:0000313" key="8">
    <source>
        <dbReference type="Proteomes" id="UP000235220"/>
    </source>
</evidence>
<dbReference type="KEGG" id="jre:109012679"/>
<evidence type="ECO:0000313" key="9">
    <source>
        <dbReference type="RefSeq" id="XP_018849984.1"/>
    </source>
</evidence>
<evidence type="ECO:0000256" key="4">
    <source>
        <dbReference type="ARBA" id="ARBA00023163"/>
    </source>
</evidence>
<dbReference type="GO" id="GO:0005634">
    <property type="term" value="C:nucleus"/>
    <property type="evidence" value="ECO:0007669"/>
    <property type="project" value="UniProtKB-SubCell"/>
</dbReference>
<proteinExistence type="predicted"/>
<dbReference type="Pfam" id="PF04844">
    <property type="entry name" value="Ovate"/>
    <property type="match status" value="1"/>
</dbReference>
<dbReference type="OrthoDB" id="1928390at2759"/>
<dbReference type="FunCoup" id="A0A2I4H1H2">
    <property type="interactions" value="48"/>
</dbReference>
<accession>A0A2I4H1H2</accession>
<comment type="subcellular location">
    <subcellularLocation>
        <location evidence="1 6">Nucleus</location>
    </subcellularLocation>
</comment>
<dbReference type="PROSITE" id="PS51754">
    <property type="entry name" value="OVATE"/>
    <property type="match status" value="1"/>
</dbReference>
<evidence type="ECO:0000256" key="2">
    <source>
        <dbReference type="ARBA" id="ARBA00022491"/>
    </source>
</evidence>
<keyword evidence="4 6" id="KW-0804">Transcription</keyword>
<evidence type="ECO:0000256" key="7">
    <source>
        <dbReference type="SAM" id="MobiDB-lite"/>
    </source>
</evidence>
<feature type="compositionally biased region" description="Basic and acidic residues" evidence="7">
    <location>
        <begin position="297"/>
        <end position="316"/>
    </location>
</feature>
<keyword evidence="3 6" id="KW-0805">Transcription regulation</keyword>
<dbReference type="InterPro" id="IPR038933">
    <property type="entry name" value="Ovate"/>
</dbReference>
<sequence>MGCGRKKPPPSSSSSSSQPIFPMSWLSRFKHISISSKPKPGKVNPKGLQNSPLMCSVPQCAQDNAGRFYGGDDVDDDTAAFWRFSFGEENGKKKNNRGILKSDWYESDDELDISSSSCRNCRLNNGAEVKGREEAKKLNEMVLGLRRVKALPKDVELSLEMDALYGEKRMECRTPRRIEKGWKLRKTNRQAIMEEKVLELERGSHEAEWKLTNSIEKDALKRKPARTIWRNKRDRYKVVDSSSTKHSPGFSLNCQNSRLRTTAEDGVFATHKLEETEMLPAENLGSERQKLKEMKIKEIKSKSDKEGKSLHVSKDSQRRRRRTKQYSKVRLYSPRTPSKVEICKIKPLEDIRKSKLKMKAKAKERTAEEVTGLESFAMVKCSFDPQQDFRDSMLEMIMEKRMSRPEELEELLANYLTLNSDEYHDLIIKVFRQVWFDVNQVCFSNELESEDCCND</sequence>
<dbReference type="InterPro" id="IPR006458">
    <property type="entry name" value="Ovate_C"/>
</dbReference>
<dbReference type="AlphaFoldDB" id="A0A2I4H1H2"/>
<dbReference type="Gramene" id="Jr03_16290_p1">
    <property type="protein sequence ID" value="cds.Jr03_16290_p1"/>
    <property type="gene ID" value="Jr03_16290"/>
</dbReference>
<dbReference type="Proteomes" id="UP000235220">
    <property type="component" value="Chromosome 3"/>
</dbReference>
<keyword evidence="2 6" id="KW-0678">Repressor</keyword>
<evidence type="ECO:0000256" key="1">
    <source>
        <dbReference type="ARBA" id="ARBA00004123"/>
    </source>
</evidence>
<dbReference type="GeneID" id="109012679"/>
<feature type="region of interest" description="Disordered" evidence="7">
    <location>
        <begin position="1"/>
        <end position="20"/>
    </location>
</feature>
<dbReference type="STRING" id="51240.A0A2I4H1H2"/>
<reference evidence="9" key="1">
    <citation type="submission" date="2025-08" db="UniProtKB">
        <authorList>
            <consortium name="RefSeq"/>
        </authorList>
    </citation>
    <scope>IDENTIFICATION</scope>
    <source>
        <tissue evidence="9">Leaves</tissue>
    </source>
</reference>
<dbReference type="RefSeq" id="XP_018849984.1">
    <property type="nucleotide sequence ID" value="XM_018994439.2"/>
</dbReference>
<dbReference type="NCBIfam" id="TIGR01568">
    <property type="entry name" value="A_thal_3678"/>
    <property type="match status" value="1"/>
</dbReference>
<keyword evidence="5 6" id="KW-0539">Nucleus</keyword>
<evidence type="ECO:0000256" key="5">
    <source>
        <dbReference type="ARBA" id="ARBA00023242"/>
    </source>
</evidence>
<protein>
    <recommendedName>
        <fullName evidence="6">Transcription repressor</fullName>
    </recommendedName>
    <alternativeName>
        <fullName evidence="6">Ovate family protein</fullName>
    </alternativeName>
</protein>
<dbReference type="PANTHER" id="PTHR33057">
    <property type="entry name" value="TRANSCRIPTION REPRESSOR OFP7-RELATED"/>
    <property type="match status" value="1"/>
</dbReference>
<feature type="region of interest" description="Disordered" evidence="7">
    <location>
        <begin position="297"/>
        <end position="328"/>
    </location>
</feature>
<dbReference type="GO" id="GO:0045892">
    <property type="term" value="P:negative regulation of DNA-templated transcription"/>
    <property type="evidence" value="ECO:0007669"/>
    <property type="project" value="UniProtKB-UniRule"/>
</dbReference>
<dbReference type="PANTHER" id="PTHR33057:SF82">
    <property type="entry name" value="TRANSCRIPTION REPRESSOR OFP5"/>
    <property type="match status" value="1"/>
</dbReference>
<name>A0A2I4H1H2_JUGRE</name>
<comment type="function">
    <text evidence="6">Transcriptional repressor that regulates multiple aspects of plant growth and development.</text>
</comment>
<organism evidence="8 9">
    <name type="scientific">Juglans regia</name>
    <name type="common">English walnut</name>
    <dbReference type="NCBI Taxonomy" id="51240"/>
    <lineage>
        <taxon>Eukaryota</taxon>
        <taxon>Viridiplantae</taxon>
        <taxon>Streptophyta</taxon>
        <taxon>Embryophyta</taxon>
        <taxon>Tracheophyta</taxon>
        <taxon>Spermatophyta</taxon>
        <taxon>Magnoliopsida</taxon>
        <taxon>eudicotyledons</taxon>
        <taxon>Gunneridae</taxon>
        <taxon>Pentapetalae</taxon>
        <taxon>rosids</taxon>
        <taxon>fabids</taxon>
        <taxon>Fagales</taxon>
        <taxon>Juglandaceae</taxon>
        <taxon>Juglans</taxon>
    </lineage>
</organism>
<gene>
    <name evidence="9" type="primary">LOC109012679</name>
</gene>
<evidence type="ECO:0000256" key="3">
    <source>
        <dbReference type="ARBA" id="ARBA00023015"/>
    </source>
</evidence>
<feature type="compositionally biased region" description="Basic residues" evidence="7">
    <location>
        <begin position="317"/>
        <end position="327"/>
    </location>
</feature>
<keyword evidence="8" id="KW-1185">Reference proteome</keyword>
<evidence type="ECO:0000256" key="6">
    <source>
        <dbReference type="RuleBase" id="RU367028"/>
    </source>
</evidence>